<evidence type="ECO:0000256" key="1">
    <source>
        <dbReference type="SAM" id="MobiDB-lite"/>
    </source>
</evidence>
<reference evidence="3 4" key="1">
    <citation type="submission" date="2009-03" db="EMBL/GenBank/DDBJ databases">
        <authorList>
            <person name="Warren W."/>
            <person name="Ye L."/>
            <person name="Minx P."/>
            <person name="Worley K."/>
            <person name="Gibbs R."/>
            <person name="Wilson R.K."/>
        </authorList>
    </citation>
    <scope>NUCLEOTIDE SEQUENCE [LARGE SCALE GENOMIC DNA]</scope>
</reference>
<dbReference type="GO" id="GO:0005654">
    <property type="term" value="C:nucleoplasm"/>
    <property type="evidence" value="ECO:0007669"/>
    <property type="project" value="TreeGrafter"/>
</dbReference>
<dbReference type="GeneTree" id="ENSGT00390000014943"/>
<keyword evidence="2" id="KW-1133">Transmembrane helix</keyword>
<name>A0A8I3ZZ39_CALJA</name>
<evidence type="ECO:0000313" key="3">
    <source>
        <dbReference type="Ensembl" id="ENSCJAP00000081360.1"/>
    </source>
</evidence>
<evidence type="ECO:0008006" key="5">
    <source>
        <dbReference type="Google" id="ProtNLM"/>
    </source>
</evidence>
<protein>
    <recommendedName>
        <fullName evidence="5">Transmembrane protein 92</fullName>
    </recommendedName>
</protein>
<proteinExistence type="predicted"/>
<evidence type="ECO:0000313" key="4">
    <source>
        <dbReference type="Proteomes" id="UP000008225"/>
    </source>
</evidence>
<reference evidence="3" key="3">
    <citation type="submission" date="2025-09" db="UniProtKB">
        <authorList>
            <consortium name="Ensembl"/>
        </authorList>
    </citation>
    <scope>IDENTIFICATION</scope>
</reference>
<keyword evidence="4" id="KW-1185">Reference proteome</keyword>
<accession>A0A8I3ZZ39</accession>
<dbReference type="Ensembl" id="ENSCJAT00000136633.1">
    <property type="protein sequence ID" value="ENSCJAP00000081360.1"/>
    <property type="gene ID" value="ENSCJAG00000073201.1"/>
</dbReference>
<dbReference type="PRINTS" id="PR02045">
    <property type="entry name" value="F138DOMAIN"/>
</dbReference>
<dbReference type="AlphaFoldDB" id="A0A8I3ZZ39"/>
<keyword evidence="2" id="KW-0812">Transmembrane</keyword>
<evidence type="ECO:0000256" key="2">
    <source>
        <dbReference type="SAM" id="Phobius"/>
    </source>
</evidence>
<feature type="transmembrane region" description="Helical" evidence="2">
    <location>
        <begin position="238"/>
        <end position="258"/>
    </location>
</feature>
<reference evidence="3" key="2">
    <citation type="submission" date="2025-08" db="UniProtKB">
        <authorList>
            <consortium name="Ensembl"/>
        </authorList>
    </citation>
    <scope>IDENTIFICATION</scope>
</reference>
<dbReference type="Pfam" id="PF11669">
    <property type="entry name" value="WBP-1"/>
    <property type="match status" value="1"/>
</dbReference>
<keyword evidence="2" id="KW-0472">Membrane</keyword>
<feature type="compositionally biased region" description="Basic and acidic residues" evidence="1">
    <location>
        <begin position="325"/>
        <end position="335"/>
    </location>
</feature>
<dbReference type="Proteomes" id="UP000008225">
    <property type="component" value="Chromosome 5"/>
</dbReference>
<feature type="region of interest" description="Disordered" evidence="1">
    <location>
        <begin position="126"/>
        <end position="165"/>
    </location>
</feature>
<feature type="region of interest" description="Disordered" evidence="1">
    <location>
        <begin position="290"/>
        <end position="341"/>
    </location>
</feature>
<sequence>PHLFLNLGYFIYLFRDEVCLSPRLECIGTISAHCNLLGSSDSPVSGSGVAGITDAHYHDRLIFVFLVATGFHHVGQAGLELLISSDPPSSASQSGEITGVSHRARDFFLRKNLLIFSASQFPKPNRDLRASLPPPRPSLPGVRPSRCSSAPIPRRGPVGGGKRERSQPYLLYTGKLSGPRATMSQAWVPGLAPTLLLSLLAGLQKVVARCGLSFACPKGFKCCDDSCCQENDIFPGPVRIFVIIFLVIVSLFCICGLAKCFCRNCREPEPDTPLDCRRPPELPSIIPPERVRAPLSASPPPYSEVILKPTLGPTPTEPPPPYSLRPEEYTRDQRGIDNPAF</sequence>
<dbReference type="PANTHER" id="PTHR31359">
    <property type="entry name" value="TRANSMEMBRANE PROTEIN 92"/>
    <property type="match status" value="1"/>
</dbReference>
<organism evidence="3 4">
    <name type="scientific">Callithrix jacchus</name>
    <name type="common">White-tufted-ear marmoset</name>
    <name type="synonym">Simia Jacchus</name>
    <dbReference type="NCBI Taxonomy" id="9483"/>
    <lineage>
        <taxon>Eukaryota</taxon>
        <taxon>Metazoa</taxon>
        <taxon>Chordata</taxon>
        <taxon>Craniata</taxon>
        <taxon>Vertebrata</taxon>
        <taxon>Euteleostomi</taxon>
        <taxon>Mammalia</taxon>
        <taxon>Eutheria</taxon>
        <taxon>Euarchontoglires</taxon>
        <taxon>Primates</taxon>
        <taxon>Haplorrhini</taxon>
        <taxon>Platyrrhini</taxon>
        <taxon>Cebidae</taxon>
        <taxon>Callitrichinae</taxon>
        <taxon>Callithrix</taxon>
        <taxon>Callithrix</taxon>
    </lineage>
</organism>
<dbReference type="PANTHER" id="PTHR31359:SF31">
    <property type="entry name" value="TRANSMEMBRANE PROTEIN 92"/>
    <property type="match status" value="1"/>
</dbReference>
<dbReference type="InterPro" id="IPR021684">
    <property type="entry name" value="WBP1-like"/>
</dbReference>